<dbReference type="AlphaFoldDB" id="A0A6P3QE71"/>
<dbReference type="GO" id="GO:0072583">
    <property type="term" value="P:clathrin-dependent endocytosis"/>
    <property type="evidence" value="ECO:0007669"/>
    <property type="project" value="InterPro"/>
</dbReference>
<dbReference type="GO" id="GO:0005545">
    <property type="term" value="F:1-phosphatidylinositol binding"/>
    <property type="evidence" value="ECO:0007669"/>
    <property type="project" value="InterPro"/>
</dbReference>
<keyword evidence="11" id="KW-0832">Ubl conjugation</keyword>
<dbReference type="InterPro" id="IPR014712">
    <property type="entry name" value="ANTH_dom_sf"/>
</dbReference>
<keyword evidence="8" id="KW-1017">Isopeptide bond</keyword>
<dbReference type="FunFam" id="1.20.58.150:FF:000001">
    <property type="entry name" value="phosphatidylinositol-binding clathrin assembly protein-like isoform X1"/>
    <property type="match status" value="1"/>
</dbReference>
<dbReference type="PANTHER" id="PTHR22951">
    <property type="entry name" value="CLATHRIN ASSEMBLY PROTEIN"/>
    <property type="match status" value="1"/>
</dbReference>
<keyword evidence="17" id="KW-0968">Cytoplasmic vesicle</keyword>
<evidence type="ECO:0000256" key="15">
    <source>
        <dbReference type="ARBA" id="ARBA00023176"/>
    </source>
</evidence>
<proteinExistence type="inferred from homology"/>
<dbReference type="GO" id="GO:0030136">
    <property type="term" value="C:clathrin-coated vesicle"/>
    <property type="evidence" value="ECO:0007669"/>
    <property type="project" value="UniProtKB-SubCell"/>
</dbReference>
<evidence type="ECO:0000256" key="9">
    <source>
        <dbReference type="ARBA" id="ARBA00022553"/>
    </source>
</evidence>
<dbReference type="InterPro" id="IPR011417">
    <property type="entry name" value="ANTH_dom"/>
</dbReference>
<reference evidence="25" key="1">
    <citation type="submission" date="2025-08" db="UniProtKB">
        <authorList>
            <consortium name="RefSeq"/>
        </authorList>
    </citation>
    <scope>IDENTIFICATION</scope>
    <source>
        <tissue evidence="25">Kidney</tissue>
    </source>
</reference>
<evidence type="ECO:0000256" key="17">
    <source>
        <dbReference type="ARBA" id="ARBA00023329"/>
    </source>
</evidence>
<dbReference type="SUPFAM" id="SSF89009">
    <property type="entry name" value="GAT-like domain"/>
    <property type="match status" value="1"/>
</dbReference>
<feature type="coiled-coil region" evidence="21">
    <location>
        <begin position="321"/>
        <end position="348"/>
    </location>
</feature>
<comment type="subunit">
    <text evidence="19">Binds to clathrin; involves primarily the C-terminal sequences, but the full-length protein is required for full binding capacity. Binds phosphatidylinositol 4,5- bisphosphate. Interacts with PIMREG; this interaction may change the subcellular location into the nucleus. Interacts with AP2A1 (via its alpha-appendage domain). Interacts (via N-terminus) with VAMP2; VAMP3; VAMP7 and VAMP8 (Via N-terminus). Interacts with LC3/MAP1LC3A.</text>
</comment>
<evidence type="ECO:0000256" key="6">
    <source>
        <dbReference type="ARBA" id="ARBA00008011"/>
    </source>
</evidence>
<evidence type="ECO:0000259" key="23">
    <source>
        <dbReference type="PROSITE" id="PS50942"/>
    </source>
</evidence>
<dbReference type="Proteomes" id="UP000515202">
    <property type="component" value="Unplaced"/>
</dbReference>
<dbReference type="CDD" id="cd16985">
    <property type="entry name" value="ANTH_N_AP180"/>
    <property type="match status" value="1"/>
</dbReference>
<keyword evidence="10" id="KW-0254">Endocytosis</keyword>
<dbReference type="SUPFAM" id="SSF48464">
    <property type="entry name" value="ENTH/VHS domain"/>
    <property type="match status" value="1"/>
</dbReference>
<dbReference type="RefSeq" id="XP_011361560.1">
    <property type="nucleotide sequence ID" value="XM_011363258.2"/>
</dbReference>
<dbReference type="GeneID" id="105294180"/>
<evidence type="ECO:0000256" key="5">
    <source>
        <dbReference type="ARBA" id="ARBA00004600"/>
    </source>
</evidence>
<evidence type="ECO:0000313" key="24">
    <source>
        <dbReference type="Proteomes" id="UP000515202"/>
    </source>
</evidence>
<evidence type="ECO:0000256" key="10">
    <source>
        <dbReference type="ARBA" id="ARBA00022583"/>
    </source>
</evidence>
<dbReference type="GeneID" id="120590439"/>
<organism evidence="24 25">
    <name type="scientific">Pteropus vampyrus</name>
    <name type="common">Large flying fox</name>
    <dbReference type="NCBI Taxonomy" id="132908"/>
    <lineage>
        <taxon>Eukaryota</taxon>
        <taxon>Metazoa</taxon>
        <taxon>Chordata</taxon>
        <taxon>Craniata</taxon>
        <taxon>Vertebrata</taxon>
        <taxon>Euteleostomi</taxon>
        <taxon>Mammalia</taxon>
        <taxon>Eutheria</taxon>
        <taxon>Laurasiatheria</taxon>
        <taxon>Chiroptera</taxon>
        <taxon>Yinpterochiroptera</taxon>
        <taxon>Pteropodoidea</taxon>
        <taxon>Pteropodidae</taxon>
        <taxon>Pteropodinae</taxon>
        <taxon>Pteropus</taxon>
    </lineage>
</organism>
<dbReference type="GO" id="GO:0048268">
    <property type="term" value="P:clathrin coat assembly"/>
    <property type="evidence" value="ECO:0007669"/>
    <property type="project" value="InterPro"/>
</dbReference>
<evidence type="ECO:0000313" key="25">
    <source>
        <dbReference type="RefSeq" id="XP_011361560.1"/>
    </source>
</evidence>
<keyword evidence="13" id="KW-0333">Golgi apparatus</keyword>
<sequence>MSGQSLTDRITAAQHSVTGSAVSKTVCKATTHEIMGPKKKHLDYLIQCTNEMNVNIPQLADSLFERTTNSSWVVVFKSLITTHHLMVYGNERFIQYLASRNTLFNLSNFLDKSGLQGYDMSTFIRRYSRYLNEKAVSYRQVAFDFTKVKRGADGVMRTMNTEKLLKTVPIIQNQMDALLDFNVNSNELTNGVINAAFMLLFKDAIRLFAAYNEGIINLLEKYFDMKKNQCKEGLDIYKKFLTRMTRISEFLKVAEQVGIDRGDIPDLSQAPSSLLDALEQHLASLEGKKIKDSTAASRATTLSNAVSSLASTGLSLTKVDEREKQAALEEEQARLKALKEQRLKELAKKPHTSLTTAASPVSASAVGIMTASAIDIFSTPSSSNSTSKLPNDLLDLQQPTFHPSVLPMSTASQVANTWGGFTPSPVAQPHPSAGLNVDFESVFGNKSANVIVDSGGGLLKPTVASQNQSLPVAKLPPNKLVSDDLDSSLANLVGNLGIGNGTTKNDVNWSQPGEKKLTGGSNWQPKVAPTTAWNAATMNGMHFPQYAPPVMAYPATTPTGMIGYGIPPQMGSVPVMTQPTLIYSQPVMRPPNPFGPVSGAQIQFM</sequence>
<dbReference type="Gene3D" id="1.20.58.150">
    <property type="entry name" value="ANTH domain"/>
    <property type="match status" value="1"/>
</dbReference>
<evidence type="ECO:0000256" key="13">
    <source>
        <dbReference type="ARBA" id="ARBA00023034"/>
    </source>
</evidence>
<gene>
    <name evidence="25" type="primary">PICALM</name>
</gene>
<feature type="domain" description="ENTH" evidence="23">
    <location>
        <begin position="14"/>
        <end position="145"/>
    </location>
</feature>
<evidence type="ECO:0000256" key="19">
    <source>
        <dbReference type="ARBA" id="ARBA00061829"/>
    </source>
</evidence>
<dbReference type="Pfam" id="PF07651">
    <property type="entry name" value="ANTH"/>
    <property type="match status" value="1"/>
</dbReference>
<keyword evidence="21" id="KW-0175">Coiled coil</keyword>
<dbReference type="Gene3D" id="1.25.40.90">
    <property type="match status" value="1"/>
</dbReference>
<dbReference type="InterPro" id="IPR013809">
    <property type="entry name" value="ENTH"/>
</dbReference>
<dbReference type="PROSITE" id="PS50942">
    <property type="entry name" value="ENTH"/>
    <property type="match status" value="1"/>
</dbReference>
<dbReference type="OrthoDB" id="44015at2759"/>
<dbReference type="InterPro" id="IPR045192">
    <property type="entry name" value="AP180-like"/>
</dbReference>
<evidence type="ECO:0000256" key="3">
    <source>
        <dbReference type="ARBA" id="ARBA00004236"/>
    </source>
</evidence>
<comment type="subcellular location">
    <subcellularLocation>
        <location evidence="3">Cell membrane</location>
    </subcellularLocation>
    <subcellularLocation>
        <location evidence="2">Cytoplasmic vesicle</location>
        <location evidence="2">Clathrin-coated vesicle</location>
    </subcellularLocation>
    <subcellularLocation>
        <location evidence="4">Golgi apparatus</location>
    </subcellularLocation>
    <subcellularLocation>
        <location evidence="5">Membrane</location>
        <location evidence="5">Clathrin-coated pit</location>
    </subcellularLocation>
    <subcellularLocation>
        <location evidence="1">Nucleus</location>
    </subcellularLocation>
</comment>
<evidence type="ECO:0000256" key="7">
    <source>
        <dbReference type="ARBA" id="ARBA00022475"/>
    </source>
</evidence>
<evidence type="ECO:0000256" key="18">
    <source>
        <dbReference type="ARBA" id="ARBA00055144"/>
    </source>
</evidence>
<keyword evidence="24" id="KW-1185">Reference proteome</keyword>
<dbReference type="InterPro" id="IPR008942">
    <property type="entry name" value="ENTH_VHS"/>
</dbReference>
<dbReference type="GO" id="GO:0032050">
    <property type="term" value="F:clathrin heavy chain binding"/>
    <property type="evidence" value="ECO:0007669"/>
    <property type="project" value="TreeGrafter"/>
</dbReference>
<dbReference type="GO" id="GO:0005905">
    <property type="term" value="C:clathrin-coated pit"/>
    <property type="evidence" value="ECO:0007669"/>
    <property type="project" value="UniProtKB-SubCell"/>
</dbReference>
<dbReference type="RefSeq" id="XP_039704192.1">
    <property type="nucleotide sequence ID" value="XM_039848258.1"/>
</dbReference>
<dbReference type="GO" id="GO:0000149">
    <property type="term" value="F:SNARE binding"/>
    <property type="evidence" value="ECO:0007669"/>
    <property type="project" value="TreeGrafter"/>
</dbReference>
<accession>A0A6P3QE71</accession>
<evidence type="ECO:0000256" key="21">
    <source>
        <dbReference type="SAM" id="Coils"/>
    </source>
</evidence>
<dbReference type="GO" id="GO:0005794">
    <property type="term" value="C:Golgi apparatus"/>
    <property type="evidence" value="ECO:0007669"/>
    <property type="project" value="UniProtKB-SubCell"/>
</dbReference>
<dbReference type="GO" id="GO:0008021">
    <property type="term" value="C:synaptic vesicle"/>
    <property type="evidence" value="ECO:0007669"/>
    <property type="project" value="TreeGrafter"/>
</dbReference>
<evidence type="ECO:0000256" key="14">
    <source>
        <dbReference type="ARBA" id="ARBA00023136"/>
    </source>
</evidence>
<evidence type="ECO:0000256" key="20">
    <source>
        <dbReference type="ARBA" id="ARBA00068054"/>
    </source>
</evidence>
<protein>
    <recommendedName>
        <fullName evidence="20">Phosphatidylinositol-binding clathrin assembly protein</fullName>
    </recommendedName>
</protein>
<dbReference type="GO" id="GO:0005546">
    <property type="term" value="F:phosphatidylinositol-4,5-bisphosphate binding"/>
    <property type="evidence" value="ECO:0007669"/>
    <property type="project" value="TreeGrafter"/>
</dbReference>
<dbReference type="GO" id="GO:0098894">
    <property type="term" value="C:extrinsic component of presynaptic endocytic zone membrane"/>
    <property type="evidence" value="ECO:0007669"/>
    <property type="project" value="TreeGrafter"/>
</dbReference>
<keyword evidence="15" id="KW-0168">Coated pit</keyword>
<dbReference type="GO" id="GO:0016185">
    <property type="term" value="P:synaptic vesicle budding from presynaptic endocytic zone membrane"/>
    <property type="evidence" value="ECO:0007669"/>
    <property type="project" value="TreeGrafter"/>
</dbReference>
<keyword evidence="12" id="KW-0007">Acetylation</keyword>
<evidence type="ECO:0000256" key="2">
    <source>
        <dbReference type="ARBA" id="ARBA00004132"/>
    </source>
</evidence>
<evidence type="ECO:0000256" key="22">
    <source>
        <dbReference type="SAM" id="MobiDB-lite"/>
    </source>
</evidence>
<feature type="region of interest" description="Disordered" evidence="22">
    <location>
        <begin position="504"/>
        <end position="526"/>
    </location>
</feature>
<evidence type="ECO:0000256" key="11">
    <source>
        <dbReference type="ARBA" id="ARBA00022843"/>
    </source>
</evidence>
<dbReference type="GO" id="GO:0005634">
    <property type="term" value="C:nucleus"/>
    <property type="evidence" value="ECO:0007669"/>
    <property type="project" value="UniProtKB-SubCell"/>
</dbReference>
<keyword evidence="9" id="KW-0597">Phosphoprotein</keyword>
<comment type="function">
    <text evidence="18">Cytoplasmic adapter protein that plays a critical role in clathrin-mediated endocytosis which is important in processes such as internalization of cell receptors, synaptic transmission or removal of apoptotic cells. Recruits AP-2 and attaches clathrin triskelions to the cytoplasmic side of plasma membrane leading to clathrin-coated vesicles (CCVs) assembly. Furthermore, regulates clathrin-coated vesicle size and maturation by directly sensing and driving membrane curvature. In addition to binding to clathrin, mediates the endocytosis of small R-SNARES (Soluble NSF Attachment Protein REceptors) between plasma membranes and endosomes including VAMP2, VAMP3, VAMP4, VAMP7 or VAMP8. In turn, PICALM-dependent SNARE endocytosis is required for the formation and maturation of autophagic precursors. Modulates thereby autophagy and the turnover of autophagy substrates such as MAPT/TAU or amyloid precursor protein cleaved C-terminal fragment (APP-CTF).</text>
</comment>
<keyword evidence="7" id="KW-1003">Cell membrane</keyword>
<evidence type="ECO:0000256" key="4">
    <source>
        <dbReference type="ARBA" id="ARBA00004555"/>
    </source>
</evidence>
<evidence type="ECO:0000256" key="8">
    <source>
        <dbReference type="ARBA" id="ARBA00022499"/>
    </source>
</evidence>
<dbReference type="PANTHER" id="PTHR22951:SF16">
    <property type="entry name" value="PHOSPHATIDYLINOSITOL-BINDING CLATHRIN ASSEMBLY PROTEIN"/>
    <property type="match status" value="1"/>
</dbReference>
<dbReference type="FunFam" id="1.25.40.90:FF:000001">
    <property type="entry name" value="phosphatidylinositol-binding clathrin assembly protein-like isoform X1"/>
    <property type="match status" value="1"/>
</dbReference>
<dbReference type="SMART" id="SM00273">
    <property type="entry name" value="ENTH"/>
    <property type="match status" value="1"/>
</dbReference>
<evidence type="ECO:0000256" key="12">
    <source>
        <dbReference type="ARBA" id="ARBA00022990"/>
    </source>
</evidence>
<name>A0A6P3QE71_PTEVA</name>
<evidence type="ECO:0000256" key="16">
    <source>
        <dbReference type="ARBA" id="ARBA00023242"/>
    </source>
</evidence>
<dbReference type="CTD" id="8301"/>
<keyword evidence="14" id="KW-0472">Membrane</keyword>
<keyword evidence="16" id="KW-0539">Nucleus</keyword>
<evidence type="ECO:0000256" key="1">
    <source>
        <dbReference type="ARBA" id="ARBA00004123"/>
    </source>
</evidence>
<comment type="similarity">
    <text evidence="6">Belongs to the PICALM/SNAP91 family.</text>
</comment>